<dbReference type="EMBL" id="PJQY01002162">
    <property type="protein sequence ID" value="PQP95917.1"/>
    <property type="molecule type" value="Genomic_DNA"/>
</dbReference>
<dbReference type="AlphaFoldDB" id="A0A314XWY0"/>
<evidence type="ECO:0000256" key="1">
    <source>
        <dbReference type="SAM" id="MobiDB-lite"/>
    </source>
</evidence>
<feature type="region of interest" description="Disordered" evidence="1">
    <location>
        <begin position="88"/>
        <end position="107"/>
    </location>
</feature>
<organism evidence="2 3">
    <name type="scientific">Prunus yedoensis var. nudiflora</name>
    <dbReference type="NCBI Taxonomy" id="2094558"/>
    <lineage>
        <taxon>Eukaryota</taxon>
        <taxon>Viridiplantae</taxon>
        <taxon>Streptophyta</taxon>
        <taxon>Embryophyta</taxon>
        <taxon>Tracheophyta</taxon>
        <taxon>Spermatophyta</taxon>
        <taxon>Magnoliopsida</taxon>
        <taxon>eudicotyledons</taxon>
        <taxon>Gunneridae</taxon>
        <taxon>Pentapetalae</taxon>
        <taxon>rosids</taxon>
        <taxon>fabids</taxon>
        <taxon>Rosales</taxon>
        <taxon>Rosaceae</taxon>
        <taxon>Amygdaloideae</taxon>
        <taxon>Amygdaleae</taxon>
        <taxon>Prunus</taxon>
    </lineage>
</organism>
<evidence type="ECO:0000313" key="3">
    <source>
        <dbReference type="Proteomes" id="UP000250321"/>
    </source>
</evidence>
<name>A0A314XWY0_PRUYE</name>
<gene>
    <name evidence="2" type="ORF">Pyn_06745</name>
</gene>
<evidence type="ECO:0000313" key="2">
    <source>
        <dbReference type="EMBL" id="PQP95917.1"/>
    </source>
</evidence>
<proteinExistence type="predicted"/>
<protein>
    <submittedName>
        <fullName evidence="2">Uncharacterized protein</fullName>
    </submittedName>
</protein>
<reference evidence="2 3" key="1">
    <citation type="submission" date="2018-02" db="EMBL/GenBank/DDBJ databases">
        <title>Draft genome of wild Prunus yedoensis var. nudiflora.</title>
        <authorList>
            <person name="Baek S."/>
            <person name="Kim J.-H."/>
            <person name="Choi K."/>
            <person name="Kim G.-B."/>
            <person name="Cho A."/>
            <person name="Jang H."/>
            <person name="Shin C.-H."/>
            <person name="Yu H.-J."/>
            <person name="Mun J.-H."/>
        </authorList>
    </citation>
    <scope>NUCLEOTIDE SEQUENCE [LARGE SCALE GENOMIC DNA]</scope>
    <source>
        <strain evidence="3">cv. Jeju island</strain>
        <tissue evidence="2">Leaf</tissue>
    </source>
</reference>
<keyword evidence="3" id="KW-1185">Reference proteome</keyword>
<comment type="caution">
    <text evidence="2">The sequence shown here is derived from an EMBL/GenBank/DDBJ whole genome shotgun (WGS) entry which is preliminary data.</text>
</comment>
<sequence length="107" mass="11842">MYKHKGTFLSHILEQPGCLGLSKIGPGSWTHGISAGFLRMELRPGWGLAEWPPRFEELERSGFVGIRLGLGTKKYGRAALELRPEVPKRMRPDPWSGAAKMESSGHG</sequence>
<dbReference type="Proteomes" id="UP000250321">
    <property type="component" value="Unassembled WGS sequence"/>
</dbReference>
<accession>A0A314XWY0</accession>